<dbReference type="EMBL" id="FNAP01000002">
    <property type="protein sequence ID" value="SDE00839.1"/>
    <property type="molecule type" value="Genomic_DNA"/>
</dbReference>
<gene>
    <name evidence="2" type="ORF">SAMN05421720_102350</name>
</gene>
<keyword evidence="3" id="KW-1185">Reference proteome</keyword>
<keyword evidence="1" id="KW-0472">Membrane</keyword>
<dbReference type="OrthoDB" id="8601734at2"/>
<accession>A0A1G6ZDY1</accession>
<organism evidence="2 3">
    <name type="scientific">Rhodospira trueperi</name>
    <dbReference type="NCBI Taxonomy" id="69960"/>
    <lineage>
        <taxon>Bacteria</taxon>
        <taxon>Pseudomonadati</taxon>
        <taxon>Pseudomonadota</taxon>
        <taxon>Alphaproteobacteria</taxon>
        <taxon>Rhodospirillales</taxon>
        <taxon>Rhodospirillaceae</taxon>
        <taxon>Rhodospira</taxon>
    </lineage>
</organism>
<name>A0A1G6ZDY1_9PROT</name>
<dbReference type="Proteomes" id="UP000199412">
    <property type="component" value="Unassembled WGS sequence"/>
</dbReference>
<evidence type="ECO:0000313" key="2">
    <source>
        <dbReference type="EMBL" id="SDE00839.1"/>
    </source>
</evidence>
<feature type="transmembrane region" description="Helical" evidence="1">
    <location>
        <begin position="33"/>
        <end position="52"/>
    </location>
</feature>
<evidence type="ECO:0000313" key="3">
    <source>
        <dbReference type="Proteomes" id="UP000199412"/>
    </source>
</evidence>
<dbReference type="AlphaFoldDB" id="A0A1G6ZDY1"/>
<keyword evidence="1" id="KW-1133">Transmembrane helix</keyword>
<reference evidence="2 3" key="1">
    <citation type="submission" date="2016-10" db="EMBL/GenBank/DDBJ databases">
        <authorList>
            <person name="de Groot N.N."/>
        </authorList>
    </citation>
    <scope>NUCLEOTIDE SEQUENCE [LARGE SCALE GENOMIC DNA]</scope>
    <source>
        <strain evidence="2 3">ATCC 700224</strain>
    </source>
</reference>
<keyword evidence="1" id="KW-0812">Transmembrane</keyword>
<dbReference type="STRING" id="69960.SAMN05421720_102350"/>
<evidence type="ECO:0000256" key="1">
    <source>
        <dbReference type="SAM" id="Phobius"/>
    </source>
</evidence>
<proteinExistence type="predicted"/>
<sequence length="172" mass="19093">MFVTFLVTTCLAALAIGVLLVLFRLAGRAIPGFLIPATIGVSILGGVIYLRYSWADTMIERLPEGVEVIQTFRDSSAYEPWTYLWPRATHFIAIDQPTIAAHPGLPGVYLVEMLLIAEGNPTMTVPQALDCERGRRSSLPPDTELNPETLPDELNWQFDREPAYLFDAVCPD</sequence>
<dbReference type="RefSeq" id="WP_092783094.1">
    <property type="nucleotide sequence ID" value="NZ_FNAP01000002.1"/>
</dbReference>
<protein>
    <submittedName>
        <fullName evidence="2">Uncharacterized protein</fullName>
    </submittedName>
</protein>